<name>A0ABQ9FI49_TEGGR</name>
<evidence type="ECO:0000313" key="2">
    <source>
        <dbReference type="EMBL" id="KAJ8316970.1"/>
    </source>
</evidence>
<protein>
    <submittedName>
        <fullName evidence="2">Uncharacterized protein</fullName>
    </submittedName>
</protein>
<dbReference type="Proteomes" id="UP001217089">
    <property type="component" value="Unassembled WGS sequence"/>
</dbReference>
<gene>
    <name evidence="2" type="ORF">KUTeg_004874</name>
</gene>
<accession>A0ABQ9FI49</accession>
<keyword evidence="1" id="KW-0732">Signal</keyword>
<comment type="caution">
    <text evidence="2">The sequence shown here is derived from an EMBL/GenBank/DDBJ whole genome shotgun (WGS) entry which is preliminary data.</text>
</comment>
<dbReference type="EMBL" id="JARBDR010000246">
    <property type="protein sequence ID" value="KAJ8316970.1"/>
    <property type="molecule type" value="Genomic_DNA"/>
</dbReference>
<evidence type="ECO:0000313" key="3">
    <source>
        <dbReference type="Proteomes" id="UP001217089"/>
    </source>
</evidence>
<sequence length="146" mass="16001">MKVTILALLCVIGAVSAAPRGIFNYPKMGIPFNPFFNNGYFPGIGMNAGFGFNKGFPFYNGFGAFGGQGGFVGGRGGFSGGAGGGYYCKSFFQDGYCIYFDEVFRGLLISKAWKDKNLLKTRSMTNHERRSIFIFFIITAFLYTSI</sequence>
<proteinExistence type="predicted"/>
<evidence type="ECO:0000256" key="1">
    <source>
        <dbReference type="SAM" id="SignalP"/>
    </source>
</evidence>
<feature type="chain" id="PRO_5045278641" evidence="1">
    <location>
        <begin position="18"/>
        <end position="146"/>
    </location>
</feature>
<feature type="signal peptide" evidence="1">
    <location>
        <begin position="1"/>
        <end position="17"/>
    </location>
</feature>
<keyword evidence="3" id="KW-1185">Reference proteome</keyword>
<reference evidence="2 3" key="1">
    <citation type="submission" date="2022-12" db="EMBL/GenBank/DDBJ databases">
        <title>Chromosome-level genome of Tegillarca granosa.</title>
        <authorList>
            <person name="Kim J."/>
        </authorList>
    </citation>
    <scope>NUCLEOTIDE SEQUENCE [LARGE SCALE GENOMIC DNA]</scope>
    <source>
        <strain evidence="2">Teg-2019</strain>
        <tissue evidence="2">Adductor muscle</tissue>
    </source>
</reference>
<organism evidence="2 3">
    <name type="scientific">Tegillarca granosa</name>
    <name type="common">Malaysian cockle</name>
    <name type="synonym">Anadara granosa</name>
    <dbReference type="NCBI Taxonomy" id="220873"/>
    <lineage>
        <taxon>Eukaryota</taxon>
        <taxon>Metazoa</taxon>
        <taxon>Spiralia</taxon>
        <taxon>Lophotrochozoa</taxon>
        <taxon>Mollusca</taxon>
        <taxon>Bivalvia</taxon>
        <taxon>Autobranchia</taxon>
        <taxon>Pteriomorphia</taxon>
        <taxon>Arcoida</taxon>
        <taxon>Arcoidea</taxon>
        <taxon>Arcidae</taxon>
        <taxon>Tegillarca</taxon>
    </lineage>
</organism>